<feature type="transmembrane region" description="Helical" evidence="1">
    <location>
        <begin position="35"/>
        <end position="54"/>
    </location>
</feature>
<evidence type="ECO:0008006" key="4">
    <source>
        <dbReference type="Google" id="ProtNLM"/>
    </source>
</evidence>
<feature type="transmembrane region" description="Helical" evidence="1">
    <location>
        <begin position="12"/>
        <end position="29"/>
    </location>
</feature>
<gene>
    <name evidence="2" type="ORF">V1I91_12180</name>
</gene>
<evidence type="ECO:0000313" key="3">
    <source>
        <dbReference type="Proteomes" id="UP001356308"/>
    </source>
</evidence>
<comment type="caution">
    <text evidence="2">The sequence shown here is derived from an EMBL/GenBank/DDBJ whole genome shotgun (WGS) entry which is preliminary data.</text>
</comment>
<dbReference type="Proteomes" id="UP001356308">
    <property type="component" value="Unassembled WGS sequence"/>
</dbReference>
<dbReference type="EMBL" id="JAZDDG010000005">
    <property type="protein sequence ID" value="MEE1976834.1"/>
    <property type="molecule type" value="Genomic_DNA"/>
</dbReference>
<keyword evidence="1" id="KW-0812">Transmembrane</keyword>
<name>A0ABU7IV55_9FLAO</name>
<keyword evidence="1" id="KW-0472">Membrane</keyword>
<evidence type="ECO:0000313" key="2">
    <source>
        <dbReference type="EMBL" id="MEE1976834.1"/>
    </source>
</evidence>
<protein>
    <recommendedName>
        <fullName evidence="4">DUF304 domain-containing protein</fullName>
    </recommendedName>
</protein>
<organism evidence="2 3">
    <name type="scientific">Maribacter cobaltidurans</name>
    <dbReference type="NCBI Taxonomy" id="1178778"/>
    <lineage>
        <taxon>Bacteria</taxon>
        <taxon>Pseudomonadati</taxon>
        <taxon>Bacteroidota</taxon>
        <taxon>Flavobacteriia</taxon>
        <taxon>Flavobacteriales</taxon>
        <taxon>Flavobacteriaceae</taxon>
        <taxon>Maribacter</taxon>
    </lineage>
</organism>
<reference evidence="2 3" key="1">
    <citation type="submission" date="2024-01" db="EMBL/GenBank/DDBJ databases">
        <title>Maribacter spp. originated from different algae showed divergent polysaccharides utilization ability.</title>
        <authorList>
            <person name="Wang H."/>
            <person name="Wu Y."/>
        </authorList>
    </citation>
    <scope>NUCLEOTIDE SEQUENCE [LARGE SCALE GENOMIC DNA]</scope>
    <source>
        <strain evidence="2 3">PR1</strain>
    </source>
</reference>
<dbReference type="RefSeq" id="WP_272651527.1">
    <property type="nucleotide sequence ID" value="NZ_JAZDDG010000005.1"/>
</dbReference>
<sequence length="137" mass="16078">MKIKFKKKRLYIHLVLGLIWIGLAILRIWEEGNAGWMDYGFLLVGTLYLGHFLYDSYHQYIVIKNEIVRKNMLYGFETKMVLDEITSVQNTSGYYILKTKTKTKSLKIDLALVEVESLIRLKSFLENLKLQQDHGNC</sequence>
<accession>A0ABU7IV55</accession>
<proteinExistence type="predicted"/>
<evidence type="ECO:0000256" key="1">
    <source>
        <dbReference type="SAM" id="Phobius"/>
    </source>
</evidence>
<keyword evidence="1" id="KW-1133">Transmembrane helix</keyword>
<keyword evidence="3" id="KW-1185">Reference proteome</keyword>